<dbReference type="PANTHER" id="PTHR31226">
    <property type="entry name" value="TRANSMEMBRANE PROTEIN 117"/>
    <property type="match status" value="1"/>
</dbReference>
<dbReference type="EMBL" id="JAODUP010000193">
    <property type="protein sequence ID" value="KAK2157378.1"/>
    <property type="molecule type" value="Genomic_DNA"/>
</dbReference>
<evidence type="ECO:0000256" key="1">
    <source>
        <dbReference type="SAM" id="Phobius"/>
    </source>
</evidence>
<dbReference type="InterPro" id="IPR029370">
    <property type="entry name" value="TMEM117"/>
</dbReference>
<feature type="transmembrane region" description="Helical" evidence="1">
    <location>
        <begin position="217"/>
        <end position="235"/>
    </location>
</feature>
<dbReference type="AlphaFoldDB" id="A0AAD9JRP3"/>
<gene>
    <name evidence="2" type="ORF">LSH36_193g13036</name>
</gene>
<keyword evidence="1" id="KW-0812">Transmembrane</keyword>
<comment type="caution">
    <text evidence="2">The sequence shown here is derived from an EMBL/GenBank/DDBJ whole genome shotgun (WGS) entry which is preliminary data.</text>
</comment>
<dbReference type="GO" id="GO:0070059">
    <property type="term" value="P:intrinsic apoptotic signaling pathway in response to endoplasmic reticulum stress"/>
    <property type="evidence" value="ECO:0007669"/>
    <property type="project" value="TreeGrafter"/>
</dbReference>
<protein>
    <submittedName>
        <fullName evidence="2">Uncharacterized protein</fullName>
    </submittedName>
</protein>
<reference evidence="2" key="1">
    <citation type="journal article" date="2023" name="Mol. Biol. Evol.">
        <title>Third-Generation Sequencing Reveals the Adaptive Role of the Epigenome in Three Deep-Sea Polychaetes.</title>
        <authorList>
            <person name="Perez M."/>
            <person name="Aroh O."/>
            <person name="Sun Y."/>
            <person name="Lan Y."/>
            <person name="Juniper S.K."/>
            <person name="Young C.R."/>
            <person name="Angers B."/>
            <person name="Qian P.Y."/>
        </authorList>
    </citation>
    <scope>NUCLEOTIDE SEQUENCE</scope>
    <source>
        <strain evidence="2">P08H-3</strain>
    </source>
</reference>
<dbReference type="Pfam" id="PF15113">
    <property type="entry name" value="TMEM117"/>
    <property type="match status" value="1"/>
</dbReference>
<keyword evidence="3" id="KW-1185">Reference proteome</keyword>
<dbReference type="PANTHER" id="PTHR31226:SF1">
    <property type="entry name" value="TRANSMEMBRANE PROTEIN 117"/>
    <property type="match status" value="1"/>
</dbReference>
<organism evidence="2 3">
    <name type="scientific">Paralvinella palmiformis</name>
    <dbReference type="NCBI Taxonomy" id="53620"/>
    <lineage>
        <taxon>Eukaryota</taxon>
        <taxon>Metazoa</taxon>
        <taxon>Spiralia</taxon>
        <taxon>Lophotrochozoa</taxon>
        <taxon>Annelida</taxon>
        <taxon>Polychaeta</taxon>
        <taxon>Sedentaria</taxon>
        <taxon>Canalipalpata</taxon>
        <taxon>Terebellida</taxon>
        <taxon>Terebelliformia</taxon>
        <taxon>Alvinellidae</taxon>
        <taxon>Paralvinella</taxon>
    </lineage>
</organism>
<feature type="transmembrane region" description="Helical" evidence="1">
    <location>
        <begin position="162"/>
        <end position="180"/>
    </location>
</feature>
<evidence type="ECO:0000313" key="2">
    <source>
        <dbReference type="EMBL" id="KAK2157378.1"/>
    </source>
</evidence>
<keyword evidence="1" id="KW-0472">Membrane</keyword>
<evidence type="ECO:0000313" key="3">
    <source>
        <dbReference type="Proteomes" id="UP001208570"/>
    </source>
</evidence>
<accession>A0AAD9JRP3</accession>
<name>A0AAD9JRP3_9ANNE</name>
<proteinExistence type="predicted"/>
<dbReference type="Proteomes" id="UP001208570">
    <property type="component" value="Unassembled WGS sequence"/>
</dbReference>
<keyword evidence="1" id="KW-1133">Transmembrane helix</keyword>
<sequence length="246" mass="28057">MMIIEQATTDEEVRAYKRLLRSGSWTWPTPRGSAFPFSDRLGGGTSFMNIHDAYTGVGSYVKMEKVIQGDSELPLSDTKQQPNSNREDIFGAETAQNGAENVADEKQKEILISEDQLQLEDRNAVTDVLEGEKRVGEDEPDRVSIFSLFMEKDFRYYFQHPYFRLMIAYLVTVCNFIIYAEDPVAHSNVECFIPVVGNCFAFICSHYPENAWALLKVVLWLLAILCGLFLGKLLVHKQILSEYFNI</sequence>